<gene>
    <name evidence="1" type="ORF">HZU72_15940</name>
</gene>
<reference evidence="1 2" key="1">
    <citation type="submission" date="2020-07" db="EMBL/GenBank/DDBJ databases">
        <title>Halomonas sp. QX-2 draft genome sequence.</title>
        <authorList>
            <person name="Qiu X."/>
        </authorList>
    </citation>
    <scope>NUCLEOTIDE SEQUENCE [LARGE SCALE GENOMIC DNA]</scope>
    <source>
        <strain evidence="1 2">QX-2</strain>
    </source>
</reference>
<comment type="caution">
    <text evidence="1">The sequence shown here is derived from an EMBL/GenBank/DDBJ whole genome shotgun (WGS) entry which is preliminary data.</text>
</comment>
<keyword evidence="2" id="KW-1185">Reference proteome</keyword>
<dbReference type="Proteomes" id="UP000520876">
    <property type="component" value="Unassembled WGS sequence"/>
</dbReference>
<dbReference type="EMBL" id="JACCGK010000013">
    <property type="protein sequence ID" value="NYT73905.1"/>
    <property type="molecule type" value="Genomic_DNA"/>
</dbReference>
<dbReference type="RefSeq" id="WP_180093800.1">
    <property type="nucleotide sequence ID" value="NZ_CAXAZJ010000017.1"/>
</dbReference>
<organism evidence="1 2">
    <name type="scientific">Vreelandella sedimenti</name>
    <dbReference type="NCBI Taxonomy" id="2729618"/>
    <lineage>
        <taxon>Bacteria</taxon>
        <taxon>Pseudomonadati</taxon>
        <taxon>Pseudomonadota</taxon>
        <taxon>Gammaproteobacteria</taxon>
        <taxon>Oceanospirillales</taxon>
        <taxon>Halomonadaceae</taxon>
        <taxon>Vreelandella</taxon>
    </lineage>
</organism>
<evidence type="ECO:0000313" key="2">
    <source>
        <dbReference type="Proteomes" id="UP000520876"/>
    </source>
</evidence>
<proteinExistence type="predicted"/>
<name>A0A7Z0N916_9GAMM</name>
<dbReference type="AlphaFoldDB" id="A0A7Z0N916"/>
<sequence>MATTAAVAAKDSCAIFFDVIDIKDRTYVQPHGKWLMKGLILRGNRQVAFTLNQPVLLL</sequence>
<evidence type="ECO:0000313" key="1">
    <source>
        <dbReference type="EMBL" id="NYT73905.1"/>
    </source>
</evidence>
<accession>A0A7Z0N916</accession>
<protein>
    <submittedName>
        <fullName evidence="1">Uncharacterized protein</fullName>
    </submittedName>
</protein>